<keyword evidence="4 9" id="KW-0028">Amino-acid biosynthesis</keyword>
<dbReference type="HAMAP" id="MF_00134_B">
    <property type="entry name" value="IGPS_B"/>
    <property type="match status" value="1"/>
</dbReference>
<comment type="catalytic activity">
    <reaction evidence="1 9">
        <text>1-(2-carboxyphenylamino)-1-deoxy-D-ribulose 5-phosphate + H(+) = (1S,2R)-1-C-(indol-3-yl)glycerol 3-phosphate + CO2 + H2O</text>
        <dbReference type="Rhea" id="RHEA:23476"/>
        <dbReference type="ChEBI" id="CHEBI:15377"/>
        <dbReference type="ChEBI" id="CHEBI:15378"/>
        <dbReference type="ChEBI" id="CHEBI:16526"/>
        <dbReference type="ChEBI" id="CHEBI:58613"/>
        <dbReference type="ChEBI" id="CHEBI:58866"/>
        <dbReference type="EC" id="4.1.1.48"/>
    </reaction>
</comment>
<dbReference type="Gene3D" id="3.20.20.70">
    <property type="entry name" value="Aldolase class I"/>
    <property type="match status" value="1"/>
</dbReference>
<dbReference type="GO" id="GO:0004640">
    <property type="term" value="F:phosphoribosylanthranilate isomerase activity"/>
    <property type="evidence" value="ECO:0007669"/>
    <property type="project" value="TreeGrafter"/>
</dbReference>
<keyword evidence="6 9" id="KW-0822">Tryptophan biosynthesis</keyword>
<organism evidence="11 12">
    <name type="scientific">Candidatus Carbonibacillus altaicus</name>
    <dbReference type="NCBI Taxonomy" id="2163959"/>
    <lineage>
        <taxon>Bacteria</taxon>
        <taxon>Bacillati</taxon>
        <taxon>Bacillota</taxon>
        <taxon>Bacilli</taxon>
        <taxon>Bacillales</taxon>
        <taxon>Candidatus Carbonibacillus</taxon>
    </lineage>
</organism>
<keyword evidence="7 9" id="KW-0057">Aromatic amino acid biosynthesis</keyword>
<gene>
    <name evidence="9" type="primary">trpC</name>
    <name evidence="11" type="ORF">BSOLF_2884</name>
</gene>
<keyword evidence="5 9" id="KW-0210">Decarboxylase</keyword>
<evidence type="ECO:0000259" key="10">
    <source>
        <dbReference type="Pfam" id="PF00218"/>
    </source>
</evidence>
<dbReference type="InterPro" id="IPR011060">
    <property type="entry name" value="RibuloseP-bd_barrel"/>
</dbReference>
<name>A0A2R6Y1Q9_9BACL</name>
<dbReference type="InterPro" id="IPR045186">
    <property type="entry name" value="Indole-3-glycerol_P_synth"/>
</dbReference>
<dbReference type="NCBIfam" id="NF001377">
    <property type="entry name" value="PRK00278.2-4"/>
    <property type="match status" value="1"/>
</dbReference>
<dbReference type="SUPFAM" id="SSF51366">
    <property type="entry name" value="Ribulose-phoshate binding barrel"/>
    <property type="match status" value="1"/>
</dbReference>
<dbReference type="Pfam" id="PF00218">
    <property type="entry name" value="IGPS"/>
    <property type="match status" value="1"/>
</dbReference>
<protein>
    <recommendedName>
        <fullName evidence="9">Indole-3-glycerol phosphate synthase</fullName>
        <shortName evidence="9">IGPS</shortName>
        <ecNumber evidence="9">4.1.1.48</ecNumber>
    </recommendedName>
</protein>
<reference evidence="12" key="1">
    <citation type="journal article" date="2018" name="Sci. Rep.">
        <title>Lignite coal burning seam in the remote Altai Mountains harbors a hydrogen-driven thermophilic microbial community.</title>
        <authorList>
            <person name="Kadnikov V.V."/>
            <person name="Mardanov A.V."/>
            <person name="Ivasenko D.A."/>
            <person name="Antsiferov D.V."/>
            <person name="Beletsky A.V."/>
            <person name="Karnachuk O.V."/>
            <person name="Ravin N.V."/>
        </authorList>
    </citation>
    <scope>NUCLEOTIDE SEQUENCE [LARGE SCALE GENOMIC DNA]</scope>
</reference>
<evidence type="ECO:0000313" key="12">
    <source>
        <dbReference type="Proteomes" id="UP000244338"/>
    </source>
</evidence>
<proteinExistence type="inferred from homology"/>
<dbReference type="GO" id="GO:0000162">
    <property type="term" value="P:L-tryptophan biosynthetic process"/>
    <property type="evidence" value="ECO:0007669"/>
    <property type="project" value="UniProtKB-UniRule"/>
</dbReference>
<evidence type="ECO:0000256" key="1">
    <source>
        <dbReference type="ARBA" id="ARBA00001633"/>
    </source>
</evidence>
<sequence>MLEQILKQKEKEVVALHERYGSDLRARAEAYVFSTDESSKAGALTAGPSERTEGRSLKRALKSVAEGSDIPALIAEIKRKSPSKGVLREAFDPLKIALDYETAHVQAISVLTDVPFFAGDPAFVSLVKRVTRVPVLRKDFIIDSIQLYESVLIGADAVLLIVRALNEEQLFTLYTEARRLHLDVLVEVHDLPELKRALLLPDAVIGMNNRNLNTFETTLETTYELLPHVPKDRLIVSESGIRTHEEMRMLKQRGVHGVLVGETLMRASDLVQAVYKLRHGHSTGAHGAATST</sequence>
<dbReference type="UniPathway" id="UPA00035">
    <property type="reaction ID" value="UER00043"/>
</dbReference>
<dbReference type="EMBL" id="PEBX01000023">
    <property type="protein sequence ID" value="PTQ56616.1"/>
    <property type="molecule type" value="Genomic_DNA"/>
</dbReference>
<evidence type="ECO:0000256" key="3">
    <source>
        <dbReference type="ARBA" id="ARBA00008737"/>
    </source>
</evidence>
<comment type="similarity">
    <text evidence="3 9">Belongs to the TrpC family.</text>
</comment>
<dbReference type="InterPro" id="IPR001468">
    <property type="entry name" value="Indole-3-GlycerolPSynthase_CS"/>
</dbReference>
<dbReference type="EC" id="4.1.1.48" evidence="9"/>
<comment type="caution">
    <text evidence="11">The sequence shown here is derived from an EMBL/GenBank/DDBJ whole genome shotgun (WGS) entry which is preliminary data.</text>
</comment>
<dbReference type="FunFam" id="3.20.20.70:FF:000024">
    <property type="entry name" value="Indole-3-glycerol phosphate synthase"/>
    <property type="match status" value="1"/>
</dbReference>
<accession>A0A2R6Y1Q9</accession>
<dbReference type="InterPro" id="IPR013785">
    <property type="entry name" value="Aldolase_TIM"/>
</dbReference>
<dbReference type="InterPro" id="IPR013798">
    <property type="entry name" value="Indole-3-glycerol_P_synth_dom"/>
</dbReference>
<dbReference type="PANTHER" id="PTHR22854">
    <property type="entry name" value="TRYPTOPHAN BIOSYNTHESIS PROTEIN"/>
    <property type="match status" value="1"/>
</dbReference>
<evidence type="ECO:0000256" key="5">
    <source>
        <dbReference type="ARBA" id="ARBA00022793"/>
    </source>
</evidence>
<dbReference type="PROSITE" id="PS00614">
    <property type="entry name" value="IGPS"/>
    <property type="match status" value="1"/>
</dbReference>
<comment type="pathway">
    <text evidence="2 9">Amino-acid biosynthesis; L-tryptophan biosynthesis; L-tryptophan from chorismate: step 4/5.</text>
</comment>
<dbReference type="Proteomes" id="UP000244338">
    <property type="component" value="Unassembled WGS sequence"/>
</dbReference>
<evidence type="ECO:0000256" key="2">
    <source>
        <dbReference type="ARBA" id="ARBA00004696"/>
    </source>
</evidence>
<feature type="domain" description="Indole-3-glycerol phosphate synthase" evidence="10">
    <location>
        <begin position="49"/>
        <end position="276"/>
    </location>
</feature>
<evidence type="ECO:0000256" key="6">
    <source>
        <dbReference type="ARBA" id="ARBA00022822"/>
    </source>
</evidence>
<keyword evidence="8 9" id="KW-0456">Lyase</keyword>
<evidence type="ECO:0000313" key="11">
    <source>
        <dbReference type="EMBL" id="PTQ56616.1"/>
    </source>
</evidence>
<dbReference type="AlphaFoldDB" id="A0A2R6Y1Q9"/>
<evidence type="ECO:0000256" key="9">
    <source>
        <dbReference type="HAMAP-Rule" id="MF_00134"/>
    </source>
</evidence>
<evidence type="ECO:0000256" key="7">
    <source>
        <dbReference type="ARBA" id="ARBA00023141"/>
    </source>
</evidence>
<dbReference type="PANTHER" id="PTHR22854:SF2">
    <property type="entry name" value="INDOLE-3-GLYCEROL-PHOSPHATE SYNTHASE"/>
    <property type="match status" value="1"/>
</dbReference>
<dbReference type="GO" id="GO:0004425">
    <property type="term" value="F:indole-3-glycerol-phosphate synthase activity"/>
    <property type="evidence" value="ECO:0007669"/>
    <property type="project" value="UniProtKB-UniRule"/>
</dbReference>
<evidence type="ECO:0000256" key="8">
    <source>
        <dbReference type="ARBA" id="ARBA00023239"/>
    </source>
</evidence>
<dbReference type="CDD" id="cd00331">
    <property type="entry name" value="IGPS"/>
    <property type="match status" value="1"/>
</dbReference>
<evidence type="ECO:0000256" key="4">
    <source>
        <dbReference type="ARBA" id="ARBA00022605"/>
    </source>
</evidence>